<proteinExistence type="predicted"/>
<gene>
    <name evidence="1" type="ORF">ACFPOG_12445</name>
</gene>
<comment type="caution">
    <text evidence="1">The sequence shown here is derived from an EMBL/GenBank/DDBJ whole genome shotgun (WGS) entry which is preliminary data.</text>
</comment>
<protein>
    <submittedName>
        <fullName evidence="1">Uncharacterized protein</fullName>
    </submittedName>
</protein>
<name>A0ABW0K760_9BACL</name>
<evidence type="ECO:0000313" key="1">
    <source>
        <dbReference type="EMBL" id="MFC5449074.1"/>
    </source>
</evidence>
<organism evidence="1 2">
    <name type="scientific">Paenibacillus aestuarii</name>
    <dbReference type="NCBI Taxonomy" id="516965"/>
    <lineage>
        <taxon>Bacteria</taxon>
        <taxon>Bacillati</taxon>
        <taxon>Bacillota</taxon>
        <taxon>Bacilli</taxon>
        <taxon>Bacillales</taxon>
        <taxon>Paenibacillaceae</taxon>
        <taxon>Paenibacillus</taxon>
    </lineage>
</organism>
<dbReference type="EMBL" id="JBHSMJ010000017">
    <property type="protein sequence ID" value="MFC5449074.1"/>
    <property type="molecule type" value="Genomic_DNA"/>
</dbReference>
<reference evidence="2" key="1">
    <citation type="journal article" date="2019" name="Int. J. Syst. Evol. Microbiol.">
        <title>The Global Catalogue of Microorganisms (GCM) 10K type strain sequencing project: providing services to taxonomists for standard genome sequencing and annotation.</title>
        <authorList>
            <consortium name="The Broad Institute Genomics Platform"/>
            <consortium name="The Broad Institute Genome Sequencing Center for Infectious Disease"/>
            <person name="Wu L."/>
            <person name="Ma J."/>
        </authorList>
    </citation>
    <scope>NUCLEOTIDE SEQUENCE [LARGE SCALE GENOMIC DNA]</scope>
    <source>
        <strain evidence="2">KACC 11904</strain>
    </source>
</reference>
<keyword evidence="2" id="KW-1185">Reference proteome</keyword>
<sequence>MRAYSQLDLLSKTLGLLGKSRISSGYGIINDPRYVSLNIRTPHYDLLRGRQCIKDIAEILGDEMDLSFTVESLFVLLYADFIRQIRNGANLLELAKILMHGKRYFKKMDTPVEAELVSKNSFVLVREERPNRARRENQLVDVPIRIHKDEAERGEYLLYDMEELYPEFDMTVEELISIRYREFMKAVKSGNMDVVKAVIANVKRSRRYV</sequence>
<accession>A0ABW0K760</accession>
<dbReference type="Proteomes" id="UP001596044">
    <property type="component" value="Unassembled WGS sequence"/>
</dbReference>
<dbReference type="RefSeq" id="WP_377524637.1">
    <property type="nucleotide sequence ID" value="NZ_JBHSMJ010000017.1"/>
</dbReference>
<evidence type="ECO:0000313" key="2">
    <source>
        <dbReference type="Proteomes" id="UP001596044"/>
    </source>
</evidence>